<name>A0ABD2A184_VESSQ</name>
<feature type="domain" description="Mos1 transposase HTH" evidence="1">
    <location>
        <begin position="126"/>
        <end position="163"/>
    </location>
</feature>
<accession>A0ABD2A184</accession>
<keyword evidence="3" id="KW-1185">Reference proteome</keyword>
<evidence type="ECO:0000313" key="2">
    <source>
        <dbReference type="EMBL" id="KAL2714375.1"/>
    </source>
</evidence>
<proteinExistence type="predicted"/>
<dbReference type="Proteomes" id="UP001607302">
    <property type="component" value="Unassembled WGS sequence"/>
</dbReference>
<dbReference type="EMBL" id="JAUDFV010000156">
    <property type="protein sequence ID" value="KAL2714375.1"/>
    <property type="molecule type" value="Genomic_DNA"/>
</dbReference>
<gene>
    <name evidence="2" type="ORF">V1478_015560</name>
</gene>
<evidence type="ECO:0000259" key="1">
    <source>
        <dbReference type="Pfam" id="PF17906"/>
    </source>
</evidence>
<dbReference type="InterPro" id="IPR041426">
    <property type="entry name" value="Mos1_HTH"/>
</dbReference>
<dbReference type="AlphaFoldDB" id="A0ABD2A184"/>
<dbReference type="Gene3D" id="1.10.10.1450">
    <property type="match status" value="1"/>
</dbReference>
<reference evidence="2 3" key="1">
    <citation type="journal article" date="2024" name="Ann. Entomol. Soc. Am.">
        <title>Genomic analyses of the southern and eastern yellowjacket wasps (Hymenoptera: Vespidae) reveal evolutionary signatures of social life.</title>
        <authorList>
            <person name="Catto M.A."/>
            <person name="Caine P.B."/>
            <person name="Orr S.E."/>
            <person name="Hunt B.G."/>
            <person name="Goodisman M.A.D."/>
        </authorList>
    </citation>
    <scope>NUCLEOTIDE SEQUENCE [LARGE SCALE GENOMIC DNA]</scope>
    <source>
        <strain evidence="2">233</strain>
        <tissue evidence="2">Head and thorax</tissue>
    </source>
</reference>
<dbReference type="Pfam" id="PF17906">
    <property type="entry name" value="HTH_48"/>
    <property type="match status" value="1"/>
</dbReference>
<organism evidence="2 3">
    <name type="scientific">Vespula squamosa</name>
    <name type="common">Southern yellow jacket</name>
    <name type="synonym">Wasp</name>
    <dbReference type="NCBI Taxonomy" id="30214"/>
    <lineage>
        <taxon>Eukaryota</taxon>
        <taxon>Metazoa</taxon>
        <taxon>Ecdysozoa</taxon>
        <taxon>Arthropoda</taxon>
        <taxon>Hexapoda</taxon>
        <taxon>Insecta</taxon>
        <taxon>Pterygota</taxon>
        <taxon>Neoptera</taxon>
        <taxon>Endopterygota</taxon>
        <taxon>Hymenoptera</taxon>
        <taxon>Apocrita</taxon>
        <taxon>Aculeata</taxon>
        <taxon>Vespoidea</taxon>
        <taxon>Vespidae</taxon>
        <taxon>Vespinae</taxon>
        <taxon>Vespula</taxon>
    </lineage>
</organism>
<sequence length="222" mass="25542">MSLAMLVISFQRNSTSPNDDLSEGSDDVSILKCLPIFYTMNRIQLISHKLIGERGFFLKNFFEEASGARKVLSCSKIVLSWFIYETLFVKHCGHYFQSLSSCRRIHFVCFEVLYTSFHTPTMENQRKHLRHVTLHCFQKGNNAKDTAAQICTICESGATSVQTRFGTGNFNMKDEERNGYPSNMVDKNPRYIICELADILNILRITIHNNLTKIGYFNRSEI</sequence>
<protein>
    <submittedName>
        <fullName evidence="2">Histone-lysine N-methyltransferase SETMAR</fullName>
    </submittedName>
</protein>
<comment type="caution">
    <text evidence="2">The sequence shown here is derived from an EMBL/GenBank/DDBJ whole genome shotgun (WGS) entry which is preliminary data.</text>
</comment>
<evidence type="ECO:0000313" key="3">
    <source>
        <dbReference type="Proteomes" id="UP001607302"/>
    </source>
</evidence>